<dbReference type="PANTHER" id="PTHR12835:SF5">
    <property type="entry name" value="BIOTIN--PROTEIN LIGASE"/>
    <property type="match status" value="1"/>
</dbReference>
<evidence type="ECO:0000313" key="9">
    <source>
        <dbReference type="Proteomes" id="UP000325797"/>
    </source>
</evidence>
<evidence type="ECO:0000256" key="5">
    <source>
        <dbReference type="ARBA" id="ARBA00024227"/>
    </source>
</evidence>
<sequence>MTPGAPALPDFFRLHAHATIGSTMEECRRLAGEGAPEGSLVWAGEQTAGRGRRGRGWASPPGNLYLSLLLRPGLPPADGAKLGFVAALAMGGALAALLPGGEARVRLKWPNDLLIDGSKTGGILLEGQPGLDGRLAWVILGIGVNVASHPADTPYRATALAAEGGPSDPGLLLAAFAARFPGCYDSFRREGFGPTRAAWMSRAAGIGQPIEVRLEQETVAGRFSTLDEEGRLWLDLADGSRRNFTAGDVFFPGLVNQRS</sequence>
<dbReference type="InterPro" id="IPR008988">
    <property type="entry name" value="Transcriptional_repressor_C"/>
</dbReference>
<dbReference type="RefSeq" id="WP_151117655.1">
    <property type="nucleotide sequence ID" value="NZ_CP042582.1"/>
</dbReference>
<dbReference type="Pfam" id="PF03099">
    <property type="entry name" value="BPL_LplA_LipB"/>
    <property type="match status" value="1"/>
</dbReference>
<dbReference type="EMBL" id="CP042582">
    <property type="protein sequence ID" value="QEX22355.1"/>
    <property type="molecule type" value="Genomic_DNA"/>
</dbReference>
<dbReference type="Gene3D" id="2.30.30.100">
    <property type="match status" value="1"/>
</dbReference>
<dbReference type="InterPro" id="IPR004408">
    <property type="entry name" value="Biotin_CoA_COase_ligase"/>
</dbReference>
<dbReference type="InterPro" id="IPR003142">
    <property type="entry name" value="BPL_C"/>
</dbReference>
<protein>
    <recommendedName>
        <fullName evidence="5">biotin--[biotin carboxyl-carrier protein] ligase</fullName>
        <ecNumber evidence="5">6.3.4.15</ecNumber>
    </recommendedName>
</protein>
<dbReference type="OrthoDB" id="9807064at2"/>
<name>A0A5J6N089_9PROT</name>
<dbReference type="CDD" id="cd16442">
    <property type="entry name" value="BPL"/>
    <property type="match status" value="1"/>
</dbReference>
<dbReference type="InterPro" id="IPR045864">
    <property type="entry name" value="aa-tRNA-synth_II/BPL/LPL"/>
</dbReference>
<feature type="domain" description="BPL/LPL catalytic" evidence="7">
    <location>
        <begin position="3"/>
        <end position="188"/>
    </location>
</feature>
<evidence type="ECO:0000313" key="8">
    <source>
        <dbReference type="EMBL" id="QEX22355.1"/>
    </source>
</evidence>
<proteinExistence type="predicted"/>
<dbReference type="Pfam" id="PF02237">
    <property type="entry name" value="BPL_C"/>
    <property type="match status" value="1"/>
</dbReference>
<keyword evidence="3" id="KW-0067">ATP-binding</keyword>
<evidence type="ECO:0000256" key="2">
    <source>
        <dbReference type="ARBA" id="ARBA00022741"/>
    </source>
</evidence>
<keyword evidence="1 8" id="KW-0436">Ligase</keyword>
<evidence type="ECO:0000256" key="6">
    <source>
        <dbReference type="ARBA" id="ARBA00047846"/>
    </source>
</evidence>
<dbReference type="Gene3D" id="3.30.930.10">
    <property type="entry name" value="Bira Bifunctional Protein, Domain 2"/>
    <property type="match status" value="1"/>
</dbReference>
<accession>A0A5J6N089</accession>
<dbReference type="Proteomes" id="UP000325797">
    <property type="component" value="Chromosome"/>
</dbReference>
<dbReference type="GO" id="GO:0005737">
    <property type="term" value="C:cytoplasm"/>
    <property type="evidence" value="ECO:0007669"/>
    <property type="project" value="TreeGrafter"/>
</dbReference>
<evidence type="ECO:0000256" key="3">
    <source>
        <dbReference type="ARBA" id="ARBA00022840"/>
    </source>
</evidence>
<dbReference type="InterPro" id="IPR004143">
    <property type="entry name" value="BPL_LPL_catalytic"/>
</dbReference>
<evidence type="ECO:0000259" key="7">
    <source>
        <dbReference type="PROSITE" id="PS51733"/>
    </source>
</evidence>
<evidence type="ECO:0000256" key="4">
    <source>
        <dbReference type="ARBA" id="ARBA00023267"/>
    </source>
</evidence>
<dbReference type="GO" id="GO:0004077">
    <property type="term" value="F:biotin--[biotin carboxyl-carrier protein] ligase activity"/>
    <property type="evidence" value="ECO:0007669"/>
    <property type="project" value="UniProtKB-EC"/>
</dbReference>
<comment type="catalytic activity">
    <reaction evidence="6">
        <text>biotin + L-lysyl-[protein] + ATP = N(6)-biotinyl-L-lysyl-[protein] + AMP + diphosphate + H(+)</text>
        <dbReference type="Rhea" id="RHEA:11756"/>
        <dbReference type="Rhea" id="RHEA-COMP:9752"/>
        <dbReference type="Rhea" id="RHEA-COMP:10505"/>
        <dbReference type="ChEBI" id="CHEBI:15378"/>
        <dbReference type="ChEBI" id="CHEBI:29969"/>
        <dbReference type="ChEBI" id="CHEBI:30616"/>
        <dbReference type="ChEBI" id="CHEBI:33019"/>
        <dbReference type="ChEBI" id="CHEBI:57586"/>
        <dbReference type="ChEBI" id="CHEBI:83144"/>
        <dbReference type="ChEBI" id="CHEBI:456215"/>
        <dbReference type="EC" id="6.3.4.15"/>
    </reaction>
</comment>
<dbReference type="GO" id="GO:0005524">
    <property type="term" value="F:ATP binding"/>
    <property type="evidence" value="ECO:0007669"/>
    <property type="project" value="UniProtKB-KW"/>
</dbReference>
<keyword evidence="9" id="KW-1185">Reference proteome</keyword>
<dbReference type="SUPFAM" id="SSF50037">
    <property type="entry name" value="C-terminal domain of transcriptional repressors"/>
    <property type="match status" value="1"/>
</dbReference>
<dbReference type="AlphaFoldDB" id="A0A5J6N089"/>
<dbReference type="EC" id="6.3.4.15" evidence="5"/>
<gene>
    <name evidence="8" type="primary">birA</name>
    <name evidence="8" type="ORF">FRZ61_22850</name>
</gene>
<organism evidence="8 9">
    <name type="scientific">Hypericibacter adhaerens</name>
    <dbReference type="NCBI Taxonomy" id="2602016"/>
    <lineage>
        <taxon>Bacteria</taxon>
        <taxon>Pseudomonadati</taxon>
        <taxon>Pseudomonadota</taxon>
        <taxon>Alphaproteobacteria</taxon>
        <taxon>Rhodospirillales</taxon>
        <taxon>Dongiaceae</taxon>
        <taxon>Hypericibacter</taxon>
    </lineage>
</organism>
<keyword evidence="2" id="KW-0547">Nucleotide-binding</keyword>
<dbReference type="PROSITE" id="PS51733">
    <property type="entry name" value="BPL_LPL_CATALYTIC"/>
    <property type="match status" value="1"/>
</dbReference>
<evidence type="ECO:0000256" key="1">
    <source>
        <dbReference type="ARBA" id="ARBA00022598"/>
    </source>
</evidence>
<dbReference type="PANTHER" id="PTHR12835">
    <property type="entry name" value="BIOTIN PROTEIN LIGASE"/>
    <property type="match status" value="1"/>
</dbReference>
<keyword evidence="4" id="KW-0092">Biotin</keyword>
<dbReference type="SUPFAM" id="SSF55681">
    <property type="entry name" value="Class II aaRS and biotin synthetases"/>
    <property type="match status" value="1"/>
</dbReference>
<dbReference type="KEGG" id="hadh:FRZ61_22850"/>
<reference evidence="8 9" key="1">
    <citation type="submission" date="2019-08" db="EMBL/GenBank/DDBJ databases">
        <title>Hyperibacter terrae gen. nov., sp. nov. and Hyperibacter viscosus sp. nov., two new members in the family Rhodospirillaceae isolated from the rhizosphere of Hypericum perforatum.</title>
        <authorList>
            <person name="Noviana Z."/>
        </authorList>
    </citation>
    <scope>NUCLEOTIDE SEQUENCE [LARGE SCALE GENOMIC DNA]</scope>
    <source>
        <strain evidence="8 9">R5959</strain>
    </source>
</reference>
<dbReference type="NCBIfam" id="TIGR00121">
    <property type="entry name" value="birA_ligase"/>
    <property type="match status" value="1"/>
</dbReference>